<dbReference type="PATRIC" id="fig|1217799.6.peg.1760"/>
<dbReference type="Proteomes" id="UP000053947">
    <property type="component" value="Unassembled WGS sequence"/>
</dbReference>
<dbReference type="Gene3D" id="3.40.1360.10">
    <property type="match status" value="1"/>
</dbReference>
<dbReference type="InterPro" id="IPR022081">
    <property type="entry name" value="DUF3631"/>
</dbReference>
<dbReference type="GO" id="GO:0006260">
    <property type="term" value="P:DNA replication"/>
    <property type="evidence" value="ECO:0007669"/>
    <property type="project" value="InterPro"/>
</dbReference>
<dbReference type="AlphaFoldDB" id="A0A0W0GJZ8"/>
<proteinExistence type="predicted"/>
<evidence type="ECO:0000259" key="1">
    <source>
        <dbReference type="Pfam" id="PF12307"/>
    </source>
</evidence>
<evidence type="ECO:0000313" key="3">
    <source>
        <dbReference type="Proteomes" id="UP000053947"/>
    </source>
</evidence>
<reference evidence="2 3" key="1">
    <citation type="submission" date="2015-06" db="EMBL/GenBank/DDBJ databases">
        <title>Genome sequence of the organohalide-respiring Dehalogenimonas alkenigignens type strain (IP3-3T).</title>
        <authorList>
            <person name="Key T.A."/>
            <person name="Richmond D.P."/>
            <person name="Bowman K.S."/>
            <person name="Cho Y.-J."/>
            <person name="Chun J."/>
            <person name="da Costa M.S."/>
            <person name="Rainey F.A."/>
            <person name="Moe W.M."/>
        </authorList>
    </citation>
    <scope>NUCLEOTIDE SEQUENCE [LARGE SCALE GENOMIC DNA]</scope>
    <source>
        <strain evidence="2 3">IP3-3</strain>
    </source>
</reference>
<protein>
    <recommendedName>
        <fullName evidence="1">DUF3631 domain-containing protein</fullName>
    </recommendedName>
</protein>
<evidence type="ECO:0000313" key="2">
    <source>
        <dbReference type="EMBL" id="KTB48862.1"/>
    </source>
</evidence>
<accession>A0A0W0GJZ8</accession>
<dbReference type="OrthoDB" id="165259at2"/>
<dbReference type="Gene3D" id="3.90.580.10">
    <property type="entry name" value="Zinc finger, CHC2-type domain"/>
    <property type="match status" value="1"/>
</dbReference>
<dbReference type="STRING" id="1217799.DEALK_17090"/>
<name>A0A0W0GJZ8_9CHLR</name>
<dbReference type="InterPro" id="IPR034154">
    <property type="entry name" value="TOPRIM_DnaG/twinkle"/>
</dbReference>
<dbReference type="EMBL" id="LFDV01000002">
    <property type="protein sequence ID" value="KTB48862.1"/>
    <property type="molecule type" value="Genomic_DNA"/>
</dbReference>
<sequence length="721" mass="80699">MAVTHQNDILIKILSRLEKVSKPDKNGWYTALCPFHDDRNHPNLRFNERGFKCLACSEKGNLKKLASKLGIEIDSNPEKSVEVANYDYLDESGKVLFQVVRYQPKGFRQRRPDGRGGWIYNLEGVRRVLFRLPELISTPLETTVYVAEGEKGVLSLVGQGFVATCSPMGAGKWRDEFVPFFKNRAVVILPDNDDPGRAHAEQVAKSLITVARSVKVVALPGLGHKEDVYDWLGSGHNRAELEALVESSPRWELPKPVDLNQLIIDVSGFIRRFVVLPEHYLLAISLWVIHSHAFDHFDTTPYLSITSPEKRSGKTRLLEVLELLVAKPWFTGRVTPAVLARKIDAESPTLLLDESDAAFSGPEEYSETLRGILNTGYRRGGKASICTGQGANIGYKDLSTYCPKAIAGIGNLPDTVADRSILIILKRRMPDETVERFRRRTHEPEATALKGRIATAASSLEVTVPALPEELNDRAADCWEPLLAIADAAGRDCFEKARQAAIALMVKDNYQNDSMGVQLLTDLKQIFSTQTYMFTADMIEGLLSLDESPWNDLRGKPINGKKMASLLKSYGIRSQSIREGNQTPKGYYRADFDDAWKRYLPHTVRQSATSATPSFDSNVQNGPFRSATEAQKSENVADCVQSCANRNVADVADQNPLRGVPGEIEPQNESEVLDQWRDLSIPEWRRILKVSISSGDKGRERYARWMLREVLHDPEYEELGS</sequence>
<dbReference type="Pfam" id="PF12307">
    <property type="entry name" value="DUF3631"/>
    <property type="match status" value="1"/>
</dbReference>
<feature type="domain" description="DUF3631" evidence="1">
    <location>
        <begin position="425"/>
        <end position="599"/>
    </location>
</feature>
<dbReference type="GO" id="GO:0008270">
    <property type="term" value="F:zinc ion binding"/>
    <property type="evidence" value="ECO:0007669"/>
    <property type="project" value="InterPro"/>
</dbReference>
<comment type="caution">
    <text evidence="2">The sequence shown here is derived from an EMBL/GenBank/DDBJ whole genome shotgun (WGS) entry which is preliminary data.</text>
</comment>
<dbReference type="CDD" id="cd01029">
    <property type="entry name" value="TOPRIM_primases"/>
    <property type="match status" value="1"/>
</dbReference>
<dbReference type="SUPFAM" id="SSF56731">
    <property type="entry name" value="DNA primase core"/>
    <property type="match status" value="1"/>
</dbReference>
<organism evidence="2 3">
    <name type="scientific">Dehalogenimonas alkenigignens</name>
    <dbReference type="NCBI Taxonomy" id="1217799"/>
    <lineage>
        <taxon>Bacteria</taxon>
        <taxon>Bacillati</taxon>
        <taxon>Chloroflexota</taxon>
        <taxon>Dehalococcoidia</taxon>
        <taxon>Dehalococcoidales</taxon>
        <taxon>Dehalococcoidaceae</taxon>
        <taxon>Dehalogenimonas</taxon>
    </lineage>
</organism>
<dbReference type="InterPro" id="IPR036977">
    <property type="entry name" value="DNA_primase_Znf_CHC2"/>
</dbReference>
<dbReference type="SUPFAM" id="SSF57783">
    <property type="entry name" value="Zinc beta-ribbon"/>
    <property type="match status" value="1"/>
</dbReference>
<gene>
    <name evidence="2" type="ORF">DEALK_17090</name>
</gene>
<dbReference type="RefSeq" id="WP_058439789.1">
    <property type="nucleotide sequence ID" value="NZ_KQ758903.1"/>
</dbReference>
<keyword evidence="3" id="KW-1185">Reference proteome</keyword>
<dbReference type="GO" id="GO:0003677">
    <property type="term" value="F:DNA binding"/>
    <property type="evidence" value="ECO:0007669"/>
    <property type="project" value="InterPro"/>
</dbReference>